<dbReference type="SUPFAM" id="SSF51430">
    <property type="entry name" value="NAD(P)-linked oxidoreductase"/>
    <property type="match status" value="1"/>
</dbReference>
<dbReference type="PROSITE" id="PS00798">
    <property type="entry name" value="ALDOKETO_REDUCTASE_1"/>
    <property type="match status" value="1"/>
</dbReference>
<dbReference type="InterPro" id="IPR023210">
    <property type="entry name" value="NADP_OxRdtase_dom"/>
</dbReference>
<gene>
    <name evidence="5" type="ORF">ACFPTN_11905</name>
</gene>
<evidence type="ECO:0000313" key="5">
    <source>
        <dbReference type="EMBL" id="MFC5770076.1"/>
    </source>
</evidence>
<reference evidence="6" key="1">
    <citation type="journal article" date="2019" name="Int. J. Syst. Evol. Microbiol.">
        <title>The Global Catalogue of Microorganisms (GCM) 10K type strain sequencing project: providing services to taxonomists for standard genome sequencing and annotation.</title>
        <authorList>
            <consortium name="The Broad Institute Genomics Platform"/>
            <consortium name="The Broad Institute Genome Sequencing Center for Infectious Disease"/>
            <person name="Wu L."/>
            <person name="Ma J."/>
        </authorList>
    </citation>
    <scope>NUCLEOTIDE SEQUENCE [LARGE SCALE GENOMIC DNA]</scope>
    <source>
        <strain evidence="6">SHR3</strain>
    </source>
</reference>
<name>A0ABW1ASH4_9RHOO</name>
<evidence type="ECO:0000313" key="6">
    <source>
        <dbReference type="Proteomes" id="UP001595974"/>
    </source>
</evidence>
<dbReference type="PIRSF" id="PIRSF000097">
    <property type="entry name" value="AKR"/>
    <property type="match status" value="1"/>
</dbReference>
<dbReference type="PANTHER" id="PTHR43827">
    <property type="entry name" value="2,5-DIKETO-D-GLUCONIC ACID REDUCTASE"/>
    <property type="match status" value="1"/>
</dbReference>
<feature type="domain" description="NADP-dependent oxidoreductase" evidence="4">
    <location>
        <begin position="25"/>
        <end position="268"/>
    </location>
</feature>
<evidence type="ECO:0000256" key="1">
    <source>
        <dbReference type="ARBA" id="ARBA00007905"/>
    </source>
</evidence>
<dbReference type="InterPro" id="IPR018170">
    <property type="entry name" value="Aldo/ket_reductase_CS"/>
</dbReference>
<keyword evidence="2" id="KW-0521">NADP</keyword>
<comment type="caution">
    <text evidence="5">The sequence shown here is derived from an EMBL/GenBank/DDBJ whole genome shotgun (WGS) entry which is preliminary data.</text>
</comment>
<dbReference type="RefSeq" id="WP_096445205.1">
    <property type="nucleotide sequence ID" value="NZ_JBHSOG010000047.1"/>
</dbReference>
<comment type="similarity">
    <text evidence="1">Belongs to the aldo/keto reductase family.</text>
</comment>
<dbReference type="InterPro" id="IPR036812">
    <property type="entry name" value="NAD(P)_OxRdtase_dom_sf"/>
</dbReference>
<keyword evidence="6" id="KW-1185">Reference proteome</keyword>
<evidence type="ECO:0000256" key="2">
    <source>
        <dbReference type="ARBA" id="ARBA00022857"/>
    </source>
</evidence>
<organism evidence="5 6">
    <name type="scientific">Thauera sinica</name>
    <dbReference type="NCBI Taxonomy" id="2665146"/>
    <lineage>
        <taxon>Bacteria</taxon>
        <taxon>Pseudomonadati</taxon>
        <taxon>Pseudomonadota</taxon>
        <taxon>Betaproteobacteria</taxon>
        <taxon>Rhodocyclales</taxon>
        <taxon>Zoogloeaceae</taxon>
        <taxon>Thauera</taxon>
    </lineage>
</organism>
<dbReference type="Proteomes" id="UP001595974">
    <property type="component" value="Unassembled WGS sequence"/>
</dbReference>
<protein>
    <submittedName>
        <fullName evidence="5">Aldo/keto reductase</fullName>
    </submittedName>
</protein>
<dbReference type="PANTHER" id="PTHR43827:SF3">
    <property type="entry name" value="NADP-DEPENDENT OXIDOREDUCTASE DOMAIN-CONTAINING PROTEIN"/>
    <property type="match status" value="1"/>
</dbReference>
<accession>A0ABW1ASH4</accession>
<proteinExistence type="inferred from homology"/>
<dbReference type="InterPro" id="IPR020471">
    <property type="entry name" value="AKR"/>
</dbReference>
<evidence type="ECO:0000259" key="4">
    <source>
        <dbReference type="Pfam" id="PF00248"/>
    </source>
</evidence>
<dbReference type="EMBL" id="JBHSOG010000047">
    <property type="protein sequence ID" value="MFC5770076.1"/>
    <property type="molecule type" value="Genomic_DNA"/>
</dbReference>
<dbReference type="PRINTS" id="PR00069">
    <property type="entry name" value="ALDKETRDTASE"/>
</dbReference>
<dbReference type="Gene3D" id="3.20.20.100">
    <property type="entry name" value="NADP-dependent oxidoreductase domain"/>
    <property type="match status" value="1"/>
</dbReference>
<dbReference type="Pfam" id="PF00248">
    <property type="entry name" value="Aldo_ket_red"/>
    <property type="match status" value="1"/>
</dbReference>
<keyword evidence="3" id="KW-0560">Oxidoreductase</keyword>
<evidence type="ECO:0000256" key="3">
    <source>
        <dbReference type="ARBA" id="ARBA00023002"/>
    </source>
</evidence>
<sequence>MERTTVTIDPAPLATLANGVKMPRLGLGTWPMNDAEAAVTVADALRMGYRLIDTAENYENERGVGEGIRNSGVSREDVFVTTKFNRKWHSVEGARQACEASLARLGLDYVDLLLVHWPNPDQDRYVEAFEGLVRLLEAGLVRAIGTSNFKPAHLQRLFDKGMVPHVNQIQLDPYHRRDDLVAIHRERGIATETWGPLGRGNQMLLDPVITRIAERHGRTPAQVVLRWHVQQGFIPTPKSSDPARLAQNLDVFGFALADDELAAVTALDRPDPQMFDADSFGH</sequence>